<dbReference type="RefSeq" id="WP_284316087.1">
    <property type="nucleotide sequence ID" value="NZ_BSPC01000069.1"/>
</dbReference>
<sequence length="219" mass="24326">MTAFRDLYRTMFSLIGAPLADAHAVAESLLAETEQRLGIAIPPALRDYVAVAGNETRINRSFEEFLPLQDWKLHDGQLIFAAENQGVVLWSVGLDEGDDPEVQVMTPDFVERHDSGQRCSVFLQCLCVYQCTSGEVFPYFDNFELGSVDEVPDLPGVRMIADFDGLRTYAGQDLAISVLYTKAQASFSITSPCPGRIEQFAHLARLPVSGMNSQEARQW</sequence>
<gene>
    <name evidence="1" type="ORF">GCM10007874_61820</name>
</gene>
<dbReference type="SUPFAM" id="SSF160631">
    <property type="entry name" value="SMI1/KNR4-like"/>
    <property type="match status" value="1"/>
</dbReference>
<dbReference type="InterPro" id="IPR037883">
    <property type="entry name" value="Knr4/Smi1-like_sf"/>
</dbReference>
<evidence type="ECO:0000313" key="1">
    <source>
        <dbReference type="EMBL" id="GLS23162.1"/>
    </source>
</evidence>
<evidence type="ECO:0000313" key="2">
    <source>
        <dbReference type="Proteomes" id="UP001156882"/>
    </source>
</evidence>
<name>A0ABQ6CS73_9HYPH</name>
<reference evidence="2" key="1">
    <citation type="journal article" date="2019" name="Int. J. Syst. Evol. Microbiol.">
        <title>The Global Catalogue of Microorganisms (GCM) 10K type strain sequencing project: providing services to taxonomists for standard genome sequencing and annotation.</title>
        <authorList>
            <consortium name="The Broad Institute Genomics Platform"/>
            <consortium name="The Broad Institute Genome Sequencing Center for Infectious Disease"/>
            <person name="Wu L."/>
            <person name="Ma J."/>
        </authorList>
    </citation>
    <scope>NUCLEOTIDE SEQUENCE [LARGE SCALE GENOMIC DNA]</scope>
    <source>
        <strain evidence="2">NBRC 101365</strain>
    </source>
</reference>
<dbReference type="Proteomes" id="UP001156882">
    <property type="component" value="Unassembled WGS sequence"/>
</dbReference>
<evidence type="ECO:0008006" key="3">
    <source>
        <dbReference type="Google" id="ProtNLM"/>
    </source>
</evidence>
<dbReference type="EMBL" id="BSPC01000069">
    <property type="protein sequence ID" value="GLS23162.1"/>
    <property type="molecule type" value="Genomic_DNA"/>
</dbReference>
<keyword evidence="2" id="KW-1185">Reference proteome</keyword>
<comment type="caution">
    <text evidence="1">The sequence shown here is derived from an EMBL/GenBank/DDBJ whole genome shotgun (WGS) entry which is preliminary data.</text>
</comment>
<protein>
    <recommendedName>
        <fullName evidence="3">SMI1/KNR4 family protein</fullName>
    </recommendedName>
</protein>
<organism evidence="1 2">
    <name type="scientific">Labrys miyagiensis</name>
    <dbReference type="NCBI Taxonomy" id="346912"/>
    <lineage>
        <taxon>Bacteria</taxon>
        <taxon>Pseudomonadati</taxon>
        <taxon>Pseudomonadota</taxon>
        <taxon>Alphaproteobacteria</taxon>
        <taxon>Hyphomicrobiales</taxon>
        <taxon>Xanthobacteraceae</taxon>
        <taxon>Labrys</taxon>
    </lineage>
</organism>
<proteinExistence type="predicted"/>
<accession>A0ABQ6CS73</accession>